<dbReference type="EMBL" id="BKCJ010426811">
    <property type="protein sequence ID" value="GFA45389.1"/>
    <property type="molecule type" value="Genomic_DNA"/>
</dbReference>
<feature type="non-terminal residue" evidence="2">
    <location>
        <position position="227"/>
    </location>
</feature>
<evidence type="ECO:0000313" key="2">
    <source>
        <dbReference type="EMBL" id="GFA45389.1"/>
    </source>
</evidence>
<protein>
    <submittedName>
        <fullName evidence="2">Ribonuclease H-like domain-containing protein</fullName>
    </submittedName>
</protein>
<comment type="caution">
    <text evidence="2">The sequence shown here is derived from an EMBL/GenBank/DDBJ whole genome shotgun (WGS) entry which is preliminary data.</text>
</comment>
<organism evidence="2">
    <name type="scientific">Tanacetum cinerariifolium</name>
    <name type="common">Dalmatian daisy</name>
    <name type="synonym">Chrysanthemum cinerariifolium</name>
    <dbReference type="NCBI Taxonomy" id="118510"/>
    <lineage>
        <taxon>Eukaryota</taxon>
        <taxon>Viridiplantae</taxon>
        <taxon>Streptophyta</taxon>
        <taxon>Embryophyta</taxon>
        <taxon>Tracheophyta</taxon>
        <taxon>Spermatophyta</taxon>
        <taxon>Magnoliopsida</taxon>
        <taxon>eudicotyledons</taxon>
        <taxon>Gunneridae</taxon>
        <taxon>Pentapetalae</taxon>
        <taxon>asterids</taxon>
        <taxon>campanulids</taxon>
        <taxon>Asterales</taxon>
        <taxon>Asteraceae</taxon>
        <taxon>Asteroideae</taxon>
        <taxon>Anthemideae</taxon>
        <taxon>Anthemidinae</taxon>
        <taxon>Tanacetum</taxon>
    </lineage>
</organism>
<proteinExistence type="predicted"/>
<accession>A0A699JLK6</accession>
<feature type="transmembrane region" description="Helical" evidence="1">
    <location>
        <begin position="120"/>
        <end position="137"/>
    </location>
</feature>
<reference evidence="2" key="1">
    <citation type="journal article" date="2019" name="Sci. Rep.">
        <title>Draft genome of Tanacetum cinerariifolium, the natural source of mosquito coil.</title>
        <authorList>
            <person name="Yamashiro T."/>
            <person name="Shiraishi A."/>
            <person name="Satake H."/>
            <person name="Nakayama K."/>
        </authorList>
    </citation>
    <scope>NUCLEOTIDE SEQUENCE</scope>
</reference>
<keyword evidence="1" id="KW-1133">Transmembrane helix</keyword>
<dbReference type="AlphaFoldDB" id="A0A699JLK6"/>
<name>A0A699JLK6_TANCI</name>
<gene>
    <name evidence="2" type="ORF">Tci_617361</name>
</gene>
<evidence type="ECO:0000256" key="1">
    <source>
        <dbReference type="SAM" id="Phobius"/>
    </source>
</evidence>
<keyword evidence="1" id="KW-0812">Transmembrane</keyword>
<sequence>MTQKHGVLYTDSHNLAFVSSTTTDSITDSVSAAVNVFAVGTKLTASTLPNVDSLSNAIDVDDLEEMDLKWQMAMLTMRARRFLQKTGRNLGANGPTSMGFDMNKEPMIGAIKQRRNLQTLLSWLFYLHPLLLIHLLIMRQKFDTTEKERDDLNIKLEKFQTTSKRLTDLLASQTYEKVGLGYNSQVFTKAMFDYENYYSSESDCYSWPPSNLYDRFVPSGGYHAVPP</sequence>
<keyword evidence="1" id="KW-0472">Membrane</keyword>